<evidence type="ECO:0000256" key="1">
    <source>
        <dbReference type="SAM" id="MobiDB-lite"/>
    </source>
</evidence>
<dbReference type="HOGENOM" id="CLU_2375028_0_0_1"/>
<organism evidence="2 3">
    <name type="scientific">Drosophila simulans</name>
    <name type="common">Fruit fly</name>
    <dbReference type="NCBI Taxonomy" id="7240"/>
    <lineage>
        <taxon>Eukaryota</taxon>
        <taxon>Metazoa</taxon>
        <taxon>Ecdysozoa</taxon>
        <taxon>Arthropoda</taxon>
        <taxon>Hexapoda</taxon>
        <taxon>Insecta</taxon>
        <taxon>Pterygota</taxon>
        <taxon>Neoptera</taxon>
        <taxon>Endopterygota</taxon>
        <taxon>Diptera</taxon>
        <taxon>Brachycera</taxon>
        <taxon>Muscomorpha</taxon>
        <taxon>Ephydroidea</taxon>
        <taxon>Drosophilidae</taxon>
        <taxon>Drosophila</taxon>
        <taxon>Sophophora</taxon>
    </lineage>
</organism>
<dbReference type="Proteomes" id="UP000000304">
    <property type="component" value="Chromosome 2L"/>
</dbReference>
<dbReference type="AlphaFoldDB" id="B4QAG1"/>
<gene>
    <name evidence="2" type="primary">Dsim\GD21721</name>
    <name evidence="2" type="ORF">Dsim_GD21721</name>
</gene>
<name>B4QAG1_DROSI</name>
<sequence length="95" mass="10337">MQPASSCTIPTQTPSPTPIPTASEHPAPGIQLQTTSASAQMGAADKELGPDTKEQAKNRAFWVRCYLHATRLKWATLGPDESGYQSTQRQDVKRL</sequence>
<evidence type="ECO:0000313" key="2">
    <source>
        <dbReference type="EMBL" id="EDX05578.1"/>
    </source>
</evidence>
<proteinExistence type="predicted"/>
<accession>B4QAG1</accession>
<feature type="region of interest" description="Disordered" evidence="1">
    <location>
        <begin position="1"/>
        <end position="52"/>
    </location>
</feature>
<protein>
    <submittedName>
        <fullName evidence="2">GD21721</fullName>
    </submittedName>
</protein>
<evidence type="ECO:0000313" key="3">
    <source>
        <dbReference type="Proteomes" id="UP000000304"/>
    </source>
</evidence>
<keyword evidence="3" id="KW-1185">Reference proteome</keyword>
<reference evidence="2 3" key="1">
    <citation type="journal article" date="2007" name="Nature">
        <title>Evolution of genes and genomes on the Drosophila phylogeny.</title>
        <authorList>
            <consortium name="Drosophila 12 Genomes Consortium"/>
            <person name="Clark A.G."/>
            <person name="Eisen M.B."/>
            <person name="Smith D.R."/>
            <person name="Bergman C.M."/>
            <person name="Oliver B."/>
            <person name="Markow T.A."/>
            <person name="Kaufman T.C."/>
            <person name="Kellis M."/>
            <person name="Gelbart W."/>
            <person name="Iyer V.N."/>
            <person name="Pollard D.A."/>
            <person name="Sackton T.B."/>
            <person name="Larracuente A.M."/>
            <person name="Singh N.D."/>
            <person name="Abad J.P."/>
            <person name="Abt D.N."/>
            <person name="Adryan B."/>
            <person name="Aguade M."/>
            <person name="Akashi H."/>
            <person name="Anderson W.W."/>
            <person name="Aquadro C.F."/>
            <person name="Ardell D.H."/>
            <person name="Arguello R."/>
            <person name="Artieri C.G."/>
            <person name="Barbash D.A."/>
            <person name="Barker D."/>
            <person name="Barsanti P."/>
            <person name="Batterham P."/>
            <person name="Batzoglou S."/>
            <person name="Begun D."/>
            <person name="Bhutkar A."/>
            <person name="Blanco E."/>
            <person name="Bosak S.A."/>
            <person name="Bradley R.K."/>
            <person name="Brand A.D."/>
            <person name="Brent M.R."/>
            <person name="Brooks A.N."/>
            <person name="Brown R.H."/>
            <person name="Butlin R.K."/>
            <person name="Caggese C."/>
            <person name="Calvi B.R."/>
            <person name="Bernardo de Carvalho A."/>
            <person name="Caspi A."/>
            <person name="Castrezana S."/>
            <person name="Celniker S.E."/>
            <person name="Chang J.L."/>
            <person name="Chapple C."/>
            <person name="Chatterji S."/>
            <person name="Chinwalla A."/>
            <person name="Civetta A."/>
            <person name="Clifton S.W."/>
            <person name="Comeron J.M."/>
            <person name="Costello J.C."/>
            <person name="Coyne J.A."/>
            <person name="Daub J."/>
            <person name="David R.G."/>
            <person name="Delcher A.L."/>
            <person name="Delehaunty K."/>
            <person name="Do C.B."/>
            <person name="Ebling H."/>
            <person name="Edwards K."/>
            <person name="Eickbush T."/>
            <person name="Evans J.D."/>
            <person name="Filipski A."/>
            <person name="Findeiss S."/>
            <person name="Freyhult E."/>
            <person name="Fulton L."/>
            <person name="Fulton R."/>
            <person name="Garcia A.C."/>
            <person name="Gardiner A."/>
            <person name="Garfield D.A."/>
            <person name="Garvin B.E."/>
            <person name="Gibson G."/>
            <person name="Gilbert D."/>
            <person name="Gnerre S."/>
            <person name="Godfrey J."/>
            <person name="Good R."/>
            <person name="Gotea V."/>
            <person name="Gravely B."/>
            <person name="Greenberg A.J."/>
            <person name="Griffiths-Jones S."/>
            <person name="Gross S."/>
            <person name="Guigo R."/>
            <person name="Gustafson E.A."/>
            <person name="Haerty W."/>
            <person name="Hahn M.W."/>
            <person name="Halligan D.L."/>
            <person name="Halpern A.L."/>
            <person name="Halter G.M."/>
            <person name="Han M.V."/>
            <person name="Heger A."/>
            <person name="Hillier L."/>
            <person name="Hinrichs A.S."/>
            <person name="Holmes I."/>
            <person name="Hoskins R.A."/>
            <person name="Hubisz M.J."/>
            <person name="Hultmark D."/>
            <person name="Huntley M.A."/>
            <person name="Jaffe D.B."/>
            <person name="Jagadeeshan S."/>
            <person name="Jeck W.R."/>
            <person name="Johnson J."/>
            <person name="Jones C.D."/>
            <person name="Jordan W.C."/>
            <person name="Karpen G.H."/>
            <person name="Kataoka E."/>
            <person name="Keightley P.D."/>
            <person name="Kheradpour P."/>
            <person name="Kirkness E.F."/>
            <person name="Koerich L.B."/>
            <person name="Kristiansen K."/>
            <person name="Kudrna D."/>
            <person name="Kulathinal R.J."/>
            <person name="Kumar S."/>
            <person name="Kwok R."/>
            <person name="Lander E."/>
            <person name="Langley C.H."/>
            <person name="Lapoint R."/>
            <person name="Lazzaro B.P."/>
            <person name="Lee S.J."/>
            <person name="Levesque L."/>
            <person name="Li R."/>
            <person name="Lin C.F."/>
            <person name="Lin M.F."/>
            <person name="Lindblad-Toh K."/>
            <person name="Llopart A."/>
            <person name="Long M."/>
            <person name="Low L."/>
            <person name="Lozovsky E."/>
            <person name="Lu J."/>
            <person name="Luo M."/>
            <person name="Machado C.A."/>
            <person name="Makalowski W."/>
            <person name="Marzo M."/>
            <person name="Matsuda M."/>
            <person name="Matzkin L."/>
            <person name="McAllister B."/>
            <person name="McBride C.S."/>
            <person name="McKernan B."/>
            <person name="McKernan K."/>
            <person name="Mendez-Lago M."/>
            <person name="Minx P."/>
            <person name="Mollenhauer M.U."/>
            <person name="Montooth K."/>
            <person name="Mount S.M."/>
            <person name="Mu X."/>
            <person name="Myers E."/>
            <person name="Negre B."/>
            <person name="Newfeld S."/>
            <person name="Nielsen R."/>
            <person name="Noor M.A."/>
            <person name="O'Grady P."/>
            <person name="Pachter L."/>
            <person name="Papaceit M."/>
            <person name="Parisi M.J."/>
            <person name="Parisi M."/>
            <person name="Parts L."/>
            <person name="Pedersen J.S."/>
            <person name="Pesole G."/>
            <person name="Phillippy A.M."/>
            <person name="Ponting C.P."/>
            <person name="Pop M."/>
            <person name="Porcelli D."/>
            <person name="Powell J.R."/>
            <person name="Prohaska S."/>
            <person name="Pruitt K."/>
            <person name="Puig M."/>
            <person name="Quesneville H."/>
            <person name="Ram K.R."/>
            <person name="Rand D."/>
            <person name="Rasmussen M.D."/>
            <person name="Reed L.K."/>
            <person name="Reenan R."/>
            <person name="Reily A."/>
            <person name="Remington K.A."/>
            <person name="Rieger T.T."/>
            <person name="Ritchie M.G."/>
            <person name="Robin C."/>
            <person name="Rogers Y.H."/>
            <person name="Rohde C."/>
            <person name="Rozas J."/>
            <person name="Rubenfield M.J."/>
            <person name="Ruiz A."/>
            <person name="Russo S."/>
            <person name="Salzberg S.L."/>
            <person name="Sanchez-Gracia A."/>
            <person name="Saranga D.J."/>
            <person name="Sato H."/>
            <person name="Schaeffer S.W."/>
            <person name="Schatz M.C."/>
            <person name="Schlenke T."/>
            <person name="Schwartz R."/>
            <person name="Segarra C."/>
            <person name="Singh R.S."/>
            <person name="Sirot L."/>
            <person name="Sirota M."/>
            <person name="Sisneros N.B."/>
            <person name="Smith C.D."/>
            <person name="Smith T.F."/>
            <person name="Spieth J."/>
            <person name="Stage D.E."/>
            <person name="Stark A."/>
            <person name="Stephan W."/>
            <person name="Strausberg R.L."/>
            <person name="Strempel S."/>
            <person name="Sturgill D."/>
            <person name="Sutton G."/>
            <person name="Sutton G.G."/>
            <person name="Tao W."/>
            <person name="Teichmann S."/>
            <person name="Tobari Y.N."/>
            <person name="Tomimura Y."/>
            <person name="Tsolas J.M."/>
            <person name="Valente V.L."/>
            <person name="Venter E."/>
            <person name="Venter J.C."/>
            <person name="Vicario S."/>
            <person name="Vieira F.G."/>
            <person name="Vilella A.J."/>
            <person name="Villasante A."/>
            <person name="Walenz B."/>
            <person name="Wang J."/>
            <person name="Wasserman M."/>
            <person name="Watts T."/>
            <person name="Wilson D."/>
            <person name="Wilson R.K."/>
            <person name="Wing R.A."/>
            <person name="Wolfner M.F."/>
            <person name="Wong A."/>
            <person name="Wong G.K."/>
            <person name="Wu C.I."/>
            <person name="Wu G."/>
            <person name="Yamamoto D."/>
            <person name="Yang H.P."/>
            <person name="Yang S.P."/>
            <person name="Yorke J.A."/>
            <person name="Yoshida K."/>
            <person name="Zdobnov E."/>
            <person name="Zhang P."/>
            <person name="Zhang Y."/>
            <person name="Zimin A.V."/>
            <person name="Baldwin J."/>
            <person name="Abdouelleil A."/>
            <person name="Abdulkadir J."/>
            <person name="Abebe A."/>
            <person name="Abera B."/>
            <person name="Abreu J."/>
            <person name="Acer S.C."/>
            <person name="Aftuck L."/>
            <person name="Alexander A."/>
            <person name="An P."/>
            <person name="Anderson E."/>
            <person name="Anderson S."/>
            <person name="Arachi H."/>
            <person name="Azer M."/>
            <person name="Bachantsang P."/>
            <person name="Barry A."/>
            <person name="Bayul T."/>
            <person name="Berlin A."/>
            <person name="Bessette D."/>
            <person name="Bloom T."/>
            <person name="Blye J."/>
            <person name="Boguslavskiy L."/>
            <person name="Bonnet C."/>
            <person name="Boukhgalter B."/>
            <person name="Bourzgui I."/>
            <person name="Brown A."/>
            <person name="Cahill P."/>
            <person name="Channer S."/>
            <person name="Cheshatsang Y."/>
            <person name="Chuda L."/>
            <person name="Citroen M."/>
            <person name="Collymore A."/>
            <person name="Cooke P."/>
            <person name="Costello M."/>
            <person name="D'Aco K."/>
            <person name="Daza R."/>
            <person name="De Haan G."/>
            <person name="DeGray S."/>
            <person name="DeMaso C."/>
            <person name="Dhargay N."/>
            <person name="Dooley K."/>
            <person name="Dooley E."/>
            <person name="Doricent M."/>
            <person name="Dorje P."/>
            <person name="Dorjee K."/>
            <person name="Dupes A."/>
            <person name="Elong R."/>
            <person name="Falk J."/>
            <person name="Farina A."/>
            <person name="Faro S."/>
            <person name="Ferguson D."/>
            <person name="Fisher S."/>
            <person name="Foley C.D."/>
            <person name="Franke A."/>
            <person name="Friedrich D."/>
            <person name="Gadbois L."/>
            <person name="Gearin G."/>
            <person name="Gearin C.R."/>
            <person name="Giannoukos G."/>
            <person name="Goode T."/>
            <person name="Graham J."/>
            <person name="Grandbois E."/>
            <person name="Grewal S."/>
            <person name="Gyaltsen K."/>
            <person name="Hafez N."/>
            <person name="Hagos B."/>
            <person name="Hall J."/>
            <person name="Henson C."/>
            <person name="Hollinger A."/>
            <person name="Honan T."/>
            <person name="Huard M.D."/>
            <person name="Hughes L."/>
            <person name="Hurhula B."/>
            <person name="Husby M.E."/>
            <person name="Kamat A."/>
            <person name="Kanga B."/>
            <person name="Kashin S."/>
            <person name="Khazanovich D."/>
            <person name="Kisner P."/>
            <person name="Lance K."/>
            <person name="Lara M."/>
            <person name="Lee W."/>
            <person name="Lennon N."/>
            <person name="Letendre F."/>
            <person name="LeVine R."/>
            <person name="Lipovsky A."/>
            <person name="Liu X."/>
            <person name="Liu J."/>
            <person name="Liu S."/>
            <person name="Lokyitsang T."/>
            <person name="Lokyitsang Y."/>
            <person name="Lubonja R."/>
            <person name="Lui A."/>
            <person name="MacDonald P."/>
            <person name="Magnisalis V."/>
            <person name="Maru K."/>
            <person name="Matthews C."/>
            <person name="McCusker W."/>
            <person name="McDonough S."/>
            <person name="Mehta T."/>
            <person name="Meldrim J."/>
            <person name="Meneus L."/>
            <person name="Mihai O."/>
            <person name="Mihalev A."/>
            <person name="Mihova T."/>
            <person name="Mittelman R."/>
            <person name="Mlenga V."/>
            <person name="Montmayeur A."/>
            <person name="Mulrain L."/>
            <person name="Navidi A."/>
            <person name="Naylor J."/>
            <person name="Negash T."/>
            <person name="Nguyen T."/>
            <person name="Nguyen N."/>
            <person name="Nicol R."/>
            <person name="Norbu C."/>
            <person name="Norbu N."/>
            <person name="Novod N."/>
            <person name="O'Neill B."/>
            <person name="Osman S."/>
            <person name="Markiewicz E."/>
            <person name="Oyono O.L."/>
            <person name="Patti C."/>
            <person name="Phunkhang P."/>
            <person name="Pierre F."/>
            <person name="Priest M."/>
            <person name="Raghuraman S."/>
            <person name="Rege F."/>
            <person name="Reyes R."/>
            <person name="Rise C."/>
            <person name="Rogov P."/>
            <person name="Ross K."/>
            <person name="Ryan E."/>
            <person name="Settipalli S."/>
            <person name="Shea T."/>
            <person name="Sherpa N."/>
            <person name="Shi L."/>
            <person name="Shih D."/>
            <person name="Sparrow T."/>
            <person name="Spaulding J."/>
            <person name="Stalker J."/>
            <person name="Stange-Thomann N."/>
            <person name="Stavropoulos S."/>
            <person name="Stone C."/>
            <person name="Strader C."/>
            <person name="Tesfaye S."/>
            <person name="Thomson T."/>
            <person name="Thoulutsang Y."/>
            <person name="Thoulutsang D."/>
            <person name="Topham K."/>
            <person name="Topping I."/>
            <person name="Tsamla T."/>
            <person name="Vassiliev H."/>
            <person name="Vo A."/>
            <person name="Wangchuk T."/>
            <person name="Wangdi T."/>
            <person name="Weiand M."/>
            <person name="Wilkinson J."/>
            <person name="Wilson A."/>
            <person name="Yadav S."/>
            <person name="Young G."/>
            <person name="Yu Q."/>
            <person name="Zembek L."/>
            <person name="Zhong D."/>
            <person name="Zimmer A."/>
            <person name="Zwirko Z."/>
            <person name="Jaffe D.B."/>
            <person name="Alvarez P."/>
            <person name="Brockman W."/>
            <person name="Butler J."/>
            <person name="Chin C."/>
            <person name="Gnerre S."/>
            <person name="Grabherr M."/>
            <person name="Kleber M."/>
            <person name="Mauceli E."/>
            <person name="MacCallum I."/>
        </authorList>
    </citation>
    <scope>NUCLEOTIDE SEQUENCE [LARGE SCALE GENOMIC DNA]</scope>
    <source>
        <strain evidence="3">white501</strain>
    </source>
</reference>
<dbReference type="OMA" id="AKNRAFW"/>
<dbReference type="EMBL" id="CM000361">
    <property type="protein sequence ID" value="EDX05578.1"/>
    <property type="molecule type" value="Genomic_DNA"/>
</dbReference>